<dbReference type="RefSeq" id="XP_024703315.1">
    <property type="nucleotide sequence ID" value="XM_024842771.1"/>
</dbReference>
<dbReference type="GeneID" id="36550469"/>
<dbReference type="Proteomes" id="UP000234275">
    <property type="component" value="Unassembled WGS sequence"/>
</dbReference>
<dbReference type="VEuPathDB" id="FungiDB:P170DRAFT_202982"/>
<sequence>MELSWVVWVPLSWRVRGILRILCNDSDNYENKFTRTPTERDIRRKAARGMQKRQTGRILPLNGGNLLPALFNACHRNPFHPSPFSSFLPLALTLTKLIAGILHIHSNLASTPDLGYTIPTEVHLPSPQLSLHPRKAGLLSLGDRQIPGSCNMDWRLSFPRPCSQLGY</sequence>
<dbReference type="AlphaFoldDB" id="A0A2I2G589"/>
<comment type="caution">
    <text evidence="1">The sequence shown here is derived from an EMBL/GenBank/DDBJ whole genome shotgun (WGS) entry which is preliminary data.</text>
</comment>
<accession>A0A2I2G589</accession>
<proteinExistence type="predicted"/>
<organism evidence="1 2">
    <name type="scientific">Aspergillus steynii IBT 23096</name>
    <dbReference type="NCBI Taxonomy" id="1392250"/>
    <lineage>
        <taxon>Eukaryota</taxon>
        <taxon>Fungi</taxon>
        <taxon>Dikarya</taxon>
        <taxon>Ascomycota</taxon>
        <taxon>Pezizomycotina</taxon>
        <taxon>Eurotiomycetes</taxon>
        <taxon>Eurotiomycetidae</taxon>
        <taxon>Eurotiales</taxon>
        <taxon>Aspergillaceae</taxon>
        <taxon>Aspergillus</taxon>
        <taxon>Aspergillus subgen. Circumdati</taxon>
    </lineage>
</organism>
<reference evidence="1 2" key="1">
    <citation type="submission" date="2016-12" db="EMBL/GenBank/DDBJ databases">
        <title>The genomes of Aspergillus section Nigri reveals drivers in fungal speciation.</title>
        <authorList>
            <consortium name="DOE Joint Genome Institute"/>
            <person name="Vesth T.C."/>
            <person name="Nybo J."/>
            <person name="Theobald S."/>
            <person name="Brandl J."/>
            <person name="Frisvad J.C."/>
            <person name="Nielsen K.F."/>
            <person name="Lyhne E.K."/>
            <person name="Kogle M.E."/>
            <person name="Kuo A."/>
            <person name="Riley R."/>
            <person name="Clum A."/>
            <person name="Nolan M."/>
            <person name="Lipzen A."/>
            <person name="Salamov A."/>
            <person name="Henrissat B."/>
            <person name="Wiebenga A."/>
            <person name="De Vries R.P."/>
            <person name="Grigoriev I.V."/>
            <person name="Mortensen U.H."/>
            <person name="Andersen M.R."/>
            <person name="Baker S.E."/>
        </authorList>
    </citation>
    <scope>NUCLEOTIDE SEQUENCE [LARGE SCALE GENOMIC DNA]</scope>
    <source>
        <strain evidence="1 2">IBT 23096</strain>
    </source>
</reference>
<dbReference type="EMBL" id="MSFO01000005">
    <property type="protein sequence ID" value="PLB48013.1"/>
    <property type="molecule type" value="Genomic_DNA"/>
</dbReference>
<gene>
    <name evidence="1" type="ORF">P170DRAFT_202982</name>
</gene>
<protein>
    <submittedName>
        <fullName evidence="1">Uncharacterized protein</fullName>
    </submittedName>
</protein>
<name>A0A2I2G589_9EURO</name>
<evidence type="ECO:0000313" key="1">
    <source>
        <dbReference type="EMBL" id="PLB48013.1"/>
    </source>
</evidence>
<keyword evidence="2" id="KW-1185">Reference proteome</keyword>
<evidence type="ECO:0000313" key="2">
    <source>
        <dbReference type="Proteomes" id="UP000234275"/>
    </source>
</evidence>